<accession>L8P6Y2</accession>
<evidence type="ECO:0000256" key="2">
    <source>
        <dbReference type="SAM" id="MobiDB-lite"/>
    </source>
</evidence>
<dbReference type="Gene3D" id="3.40.309.10">
    <property type="entry name" value="Aldehyde Dehydrogenase, Chain A, domain 2"/>
    <property type="match status" value="1"/>
</dbReference>
<comment type="caution">
    <text evidence="4">The sequence shown here is derived from an EMBL/GenBank/DDBJ whole genome shotgun (WGS) entry which is preliminary data.</text>
</comment>
<dbReference type="InterPro" id="IPR016161">
    <property type="entry name" value="Ald_DH/histidinol_DH"/>
</dbReference>
<evidence type="ECO:0000313" key="5">
    <source>
        <dbReference type="Proteomes" id="UP000011205"/>
    </source>
</evidence>
<evidence type="ECO:0000256" key="1">
    <source>
        <dbReference type="ARBA" id="ARBA00023002"/>
    </source>
</evidence>
<evidence type="ECO:0000313" key="4">
    <source>
        <dbReference type="EMBL" id="ELS53361.1"/>
    </source>
</evidence>
<name>L8P6Y2_STRVR</name>
<dbReference type="PATRIC" id="fig|1160705.3.peg.5623"/>
<feature type="region of interest" description="Disordered" evidence="2">
    <location>
        <begin position="16"/>
        <end position="40"/>
    </location>
</feature>
<reference evidence="4 5" key="1">
    <citation type="journal article" date="2013" name="Genome Announc.">
        <title>Draft Genome Sequence of Streptomyces viridochromogenes Strain Tu57, Producer of Avilamycin.</title>
        <authorList>
            <person name="Gruning B.A."/>
            <person name="Erxleben A."/>
            <person name="Hahnlein A."/>
            <person name="Gunther S."/>
        </authorList>
    </citation>
    <scope>NUCLEOTIDE SEQUENCE [LARGE SCALE GENOMIC DNA]</scope>
    <source>
        <strain evidence="4 5">Tue57</strain>
    </source>
</reference>
<dbReference type="Gene3D" id="3.40.605.10">
    <property type="entry name" value="Aldehyde Dehydrogenase, Chain A, domain 1"/>
    <property type="match status" value="1"/>
</dbReference>
<sequence>MTERMAERLTERLTEPHLLDALGPSGPYRARKRETVTDTTGTPVAELSLTPRLFVTRALAALHKAAPLPLERRLAALAEAGRVFREETVEGLSYEEYERTVARVSGIPLPAVRSAADEIADSARRALAGAYGALPGGAVLDWRDARTRTGAAVWTRRGEVLAVNAAGNHPAPHALWLEALALGYRVAIRPSRREPFTPHRLVAALRATGFGDDHVVLLPTDHAVADEVLRGADLSLVYGGDDVVRKYAADPTVLVQGPGRTKVLVTEDADWRAHLDLIVDSIAHHGGVKCVDATAVLVEGDPAPLARALAERLGALPSLPADDEKAALPVQPVERARALERHLLERAKGATAHLGGDGVVEELPGGGAVLRPAVFEAPDLKGGWHTAELPFPCVWVAPWSRTSDGTAPLRDTLVLGVLSGDEDRDAGLVDALVADPTVANVYLGEHPTHWMDRGVPHDGYLGEFLMRTKTVIRG</sequence>
<dbReference type="Pfam" id="PF00171">
    <property type="entry name" value="Aldedh"/>
    <property type="match status" value="1"/>
</dbReference>
<dbReference type="InterPro" id="IPR016163">
    <property type="entry name" value="Ald_DH_C"/>
</dbReference>
<dbReference type="SUPFAM" id="SSF53720">
    <property type="entry name" value="ALDH-like"/>
    <property type="match status" value="1"/>
</dbReference>
<evidence type="ECO:0000259" key="3">
    <source>
        <dbReference type="Pfam" id="PF00171"/>
    </source>
</evidence>
<dbReference type="Proteomes" id="UP000011205">
    <property type="component" value="Unassembled WGS sequence"/>
</dbReference>
<proteinExistence type="predicted"/>
<dbReference type="AlphaFoldDB" id="L8P6Y2"/>
<dbReference type="InterPro" id="IPR016162">
    <property type="entry name" value="Ald_DH_N"/>
</dbReference>
<feature type="domain" description="Aldehyde dehydrogenase" evidence="3">
    <location>
        <begin position="52"/>
        <end position="399"/>
    </location>
</feature>
<keyword evidence="1" id="KW-0560">Oxidoreductase</keyword>
<dbReference type="GO" id="GO:0016620">
    <property type="term" value="F:oxidoreductase activity, acting on the aldehyde or oxo group of donors, NAD or NADP as acceptor"/>
    <property type="evidence" value="ECO:0007669"/>
    <property type="project" value="InterPro"/>
</dbReference>
<dbReference type="RefSeq" id="WP_004001153.1">
    <property type="nucleotide sequence ID" value="NZ_AMLP01000169.1"/>
</dbReference>
<organism evidence="4 5">
    <name type="scientific">Streptomyces viridochromogenes Tue57</name>
    <dbReference type="NCBI Taxonomy" id="1160705"/>
    <lineage>
        <taxon>Bacteria</taxon>
        <taxon>Bacillati</taxon>
        <taxon>Actinomycetota</taxon>
        <taxon>Actinomycetes</taxon>
        <taxon>Kitasatosporales</taxon>
        <taxon>Streptomycetaceae</taxon>
        <taxon>Streptomyces</taxon>
    </lineage>
</organism>
<dbReference type="InterPro" id="IPR015590">
    <property type="entry name" value="Aldehyde_DH_dom"/>
</dbReference>
<dbReference type="EMBL" id="AMLP01000169">
    <property type="protein sequence ID" value="ELS53361.1"/>
    <property type="molecule type" value="Genomic_DNA"/>
</dbReference>
<protein>
    <submittedName>
        <fullName evidence="4">Putative arylcarboxylate reductase component</fullName>
    </submittedName>
</protein>
<gene>
    <name evidence="4" type="ORF">STVIR_5686</name>
</gene>